<dbReference type="eggNOG" id="ENOG502QV9I">
    <property type="taxonomic scope" value="Eukaryota"/>
</dbReference>
<evidence type="ECO:0000313" key="3">
    <source>
        <dbReference type="Proteomes" id="UP000030748"/>
    </source>
</evidence>
<evidence type="ECO:0000313" key="2">
    <source>
        <dbReference type="EMBL" id="EYU19376.1"/>
    </source>
</evidence>
<accession>A0A022PUA3</accession>
<dbReference type="GO" id="GO:0003700">
    <property type="term" value="F:DNA-binding transcription factor activity"/>
    <property type="evidence" value="ECO:0007669"/>
    <property type="project" value="InterPro"/>
</dbReference>
<dbReference type="PANTHER" id="PTHR46807">
    <property type="entry name" value="TRANSCRIPTION FACTOR PIF3"/>
    <property type="match status" value="1"/>
</dbReference>
<sequence length="305" mass="33853">MMQGQSSRVPKSPPRKSRDPGLLLGNSRIGKFDVVDSVPDDIELDFDQDDEMVPWLNYPIEDDALAQLPEISSLTAQNSFPSAEKKSSCGQNVSNLYTCSSSALSSSSKSHMLSSWQPGTSNAVGQQQQPISNLNLMNFSHFARPDKTLVKSNFSNPDAIPTVSSVLERMEIREKGSSPASGSNLVKKSAFVDRFNITRKDVASREPVFNAAAKGLCPTERSKHLCVENAIKNDKPVIQSMAIGFLVSRRIIREGRESFVILKSRNAIVMILIRNLWVRKNRALVAEVVDRREAEQQKYIIFPKG</sequence>
<feature type="compositionally biased region" description="Low complexity" evidence="1">
    <location>
        <begin position="1"/>
        <end position="10"/>
    </location>
</feature>
<name>A0A022PUA3_ERYGU</name>
<organism evidence="2 3">
    <name type="scientific">Erythranthe guttata</name>
    <name type="common">Yellow monkey flower</name>
    <name type="synonym">Mimulus guttatus</name>
    <dbReference type="NCBI Taxonomy" id="4155"/>
    <lineage>
        <taxon>Eukaryota</taxon>
        <taxon>Viridiplantae</taxon>
        <taxon>Streptophyta</taxon>
        <taxon>Embryophyta</taxon>
        <taxon>Tracheophyta</taxon>
        <taxon>Spermatophyta</taxon>
        <taxon>Magnoliopsida</taxon>
        <taxon>eudicotyledons</taxon>
        <taxon>Gunneridae</taxon>
        <taxon>Pentapetalae</taxon>
        <taxon>asterids</taxon>
        <taxon>lamiids</taxon>
        <taxon>Lamiales</taxon>
        <taxon>Phrymaceae</taxon>
        <taxon>Erythranthe</taxon>
    </lineage>
</organism>
<protein>
    <submittedName>
        <fullName evidence="2">Uncharacterized protein</fullName>
    </submittedName>
</protein>
<evidence type="ECO:0000256" key="1">
    <source>
        <dbReference type="SAM" id="MobiDB-lite"/>
    </source>
</evidence>
<proteinExistence type="predicted"/>
<reference evidence="2 3" key="1">
    <citation type="journal article" date="2013" name="Proc. Natl. Acad. Sci. U.S.A.">
        <title>Fine-scale variation in meiotic recombination in Mimulus inferred from population shotgun sequencing.</title>
        <authorList>
            <person name="Hellsten U."/>
            <person name="Wright K.M."/>
            <person name="Jenkins J."/>
            <person name="Shu S."/>
            <person name="Yuan Y."/>
            <person name="Wessler S.R."/>
            <person name="Schmutz J."/>
            <person name="Willis J.H."/>
            <person name="Rokhsar D.S."/>
        </authorList>
    </citation>
    <scope>NUCLEOTIDE SEQUENCE [LARGE SCALE GENOMIC DNA]</scope>
    <source>
        <strain evidence="3">cv. DUN x IM62</strain>
    </source>
</reference>
<feature type="region of interest" description="Disordered" evidence="1">
    <location>
        <begin position="1"/>
        <end position="26"/>
    </location>
</feature>
<keyword evidence="3" id="KW-1185">Reference proteome</keyword>
<dbReference type="Proteomes" id="UP000030748">
    <property type="component" value="Unassembled WGS sequence"/>
</dbReference>
<gene>
    <name evidence="2" type="ORF">MIMGU_mgv1a010665mg</name>
</gene>
<dbReference type="EMBL" id="KI632295">
    <property type="protein sequence ID" value="EYU19376.1"/>
    <property type="molecule type" value="Genomic_DNA"/>
</dbReference>
<dbReference type="STRING" id="4155.A0A022PUA3"/>
<dbReference type="InterPro" id="IPR044273">
    <property type="entry name" value="PIF3-like"/>
</dbReference>
<dbReference type="AlphaFoldDB" id="A0A022PUA3"/>
<dbReference type="PANTHER" id="PTHR46807:SF1">
    <property type="entry name" value="TRANSCRIPTION FACTOR PIF3"/>
    <property type="match status" value="1"/>
</dbReference>